<dbReference type="Gene3D" id="3.40.720.10">
    <property type="entry name" value="Alkaline Phosphatase, subunit A"/>
    <property type="match status" value="1"/>
</dbReference>
<reference evidence="3" key="1">
    <citation type="journal article" date="2019" name="Int. J. Syst. Evol. Microbiol.">
        <title>The Global Catalogue of Microorganisms (GCM) 10K type strain sequencing project: providing services to taxonomists for standard genome sequencing and annotation.</title>
        <authorList>
            <consortium name="The Broad Institute Genomics Platform"/>
            <consortium name="The Broad Institute Genome Sequencing Center for Infectious Disease"/>
            <person name="Wu L."/>
            <person name="Ma J."/>
        </authorList>
    </citation>
    <scope>NUCLEOTIDE SEQUENCE [LARGE SCALE GENOMIC DNA]</scope>
    <source>
        <strain evidence="3">CCUG 60529</strain>
    </source>
</reference>
<feature type="transmembrane region" description="Helical" evidence="1">
    <location>
        <begin position="49"/>
        <end position="67"/>
    </location>
</feature>
<evidence type="ECO:0000313" key="3">
    <source>
        <dbReference type="Proteomes" id="UP001597011"/>
    </source>
</evidence>
<name>A0ABW3BVZ6_9FLAO</name>
<feature type="transmembrane region" description="Helical" evidence="1">
    <location>
        <begin position="79"/>
        <end position="98"/>
    </location>
</feature>
<keyword evidence="1" id="KW-0472">Membrane</keyword>
<sequence length="492" mass="57224">MMSSIRNHITEFLNNNEDHPIIYAIAVGLYPILFYYSNNYTLVNSLSHLAYFVLTFIGIPFLVFFVVTKLKFIKHKNRVLTFLSVFVFLFLLKVCLFGDVQKKISLGILFISFLAGYFLFNHLKKLVVIQFIFAFIGFFALSNTIIKQYSISKEWMQQPDNIAEVEFVKKPNVYYIQPDGYVNFSELKKGYYNIKDNTFEKFLKSNDFTYYNDFRSNYTFTLSSNTSSLMMKHHYYNNVLNYKEVLNDRDIIISKNTVLDIFKNNGYKSYYITEMSYLLLNKPKMGFDYCNISYDDISFIGRGLGDIKDVLTPLKKGIEEEVDRPKFFFVQILAPNHISGSQIHSLGVVEEKLAWTKRLERSNDVLTKTISTIKERDPNALILIMADHGGYVGMGYTLESYKKTDDRDKIYSIFSSSLAIHWPYGKVPNYHDKLKSSVNVFRILFTYLSDDESYLSNLQPDFSLAIVNEDALPGVYKYINENGEVTFEKVTN</sequence>
<evidence type="ECO:0000256" key="1">
    <source>
        <dbReference type="SAM" id="Phobius"/>
    </source>
</evidence>
<comment type="caution">
    <text evidence="2">The sequence shown here is derived from an EMBL/GenBank/DDBJ whole genome shotgun (WGS) entry which is preliminary data.</text>
</comment>
<keyword evidence="3" id="KW-1185">Reference proteome</keyword>
<keyword evidence="1" id="KW-0812">Transmembrane</keyword>
<feature type="transmembrane region" description="Helical" evidence="1">
    <location>
        <begin position="21"/>
        <end position="37"/>
    </location>
</feature>
<dbReference type="InterPro" id="IPR017850">
    <property type="entry name" value="Alkaline_phosphatase_core_sf"/>
</dbReference>
<gene>
    <name evidence="2" type="ORF">ACFQ0I_13900</name>
</gene>
<protein>
    <recommendedName>
        <fullName evidence="4">Sulfatase N-terminal domain-containing protein</fullName>
    </recommendedName>
</protein>
<dbReference type="Proteomes" id="UP001597011">
    <property type="component" value="Unassembled WGS sequence"/>
</dbReference>
<feature type="transmembrane region" description="Helical" evidence="1">
    <location>
        <begin position="127"/>
        <end position="146"/>
    </location>
</feature>
<keyword evidence="1" id="KW-1133">Transmembrane helix</keyword>
<evidence type="ECO:0000313" key="2">
    <source>
        <dbReference type="EMBL" id="MFD0836867.1"/>
    </source>
</evidence>
<evidence type="ECO:0008006" key="4">
    <source>
        <dbReference type="Google" id="ProtNLM"/>
    </source>
</evidence>
<dbReference type="SUPFAM" id="SSF53649">
    <property type="entry name" value="Alkaline phosphatase-like"/>
    <property type="match status" value="1"/>
</dbReference>
<dbReference type="EMBL" id="JBHTIB010000014">
    <property type="protein sequence ID" value="MFD0836867.1"/>
    <property type="molecule type" value="Genomic_DNA"/>
</dbReference>
<feature type="transmembrane region" description="Helical" evidence="1">
    <location>
        <begin position="104"/>
        <end position="120"/>
    </location>
</feature>
<organism evidence="2 3">
    <name type="scientific">Mariniflexile aquimaris</name>
    <dbReference type="NCBI Taxonomy" id="881009"/>
    <lineage>
        <taxon>Bacteria</taxon>
        <taxon>Pseudomonadati</taxon>
        <taxon>Bacteroidota</taxon>
        <taxon>Flavobacteriia</taxon>
        <taxon>Flavobacteriales</taxon>
        <taxon>Flavobacteriaceae</taxon>
        <taxon>Mariniflexile</taxon>
    </lineage>
</organism>
<accession>A0ABW3BVZ6</accession>
<proteinExistence type="predicted"/>